<keyword evidence="2" id="KW-0812">Transmembrane</keyword>
<dbReference type="EMBL" id="LNAM01000152">
    <property type="protein sequence ID" value="KSV59167.1"/>
    <property type="molecule type" value="Genomic_DNA"/>
</dbReference>
<keyword evidence="2" id="KW-0472">Membrane</keyword>
<dbReference type="Proteomes" id="UP000054874">
    <property type="component" value="Unassembled WGS sequence"/>
</dbReference>
<dbReference type="OrthoDB" id="2840666at2"/>
<evidence type="ECO:0008006" key="5">
    <source>
        <dbReference type="Google" id="ProtNLM"/>
    </source>
</evidence>
<proteinExistence type="predicted"/>
<dbReference type="STRING" id="290052.ASU35_10445"/>
<comment type="caution">
    <text evidence="3">The sequence shown here is derived from an EMBL/GenBank/DDBJ whole genome shotgun (WGS) entry which is preliminary data.</text>
</comment>
<dbReference type="RefSeq" id="WP_058352638.1">
    <property type="nucleotide sequence ID" value="NZ_CABMMD010000152.1"/>
</dbReference>
<dbReference type="AlphaFoldDB" id="A0A0V8QF00"/>
<gene>
    <name evidence="3" type="ORF">ASU35_10445</name>
</gene>
<feature type="transmembrane region" description="Helical" evidence="2">
    <location>
        <begin position="20"/>
        <end position="40"/>
    </location>
</feature>
<feature type="region of interest" description="Disordered" evidence="1">
    <location>
        <begin position="287"/>
        <end position="333"/>
    </location>
</feature>
<keyword evidence="2" id="KW-1133">Transmembrane helix</keyword>
<name>A0A0V8QF00_9FIRM</name>
<accession>A0A0V8QF00</accession>
<evidence type="ECO:0000313" key="4">
    <source>
        <dbReference type="Proteomes" id="UP000054874"/>
    </source>
</evidence>
<feature type="compositionally biased region" description="Polar residues" evidence="1">
    <location>
        <begin position="291"/>
        <end position="312"/>
    </location>
</feature>
<evidence type="ECO:0000256" key="2">
    <source>
        <dbReference type="SAM" id="Phobius"/>
    </source>
</evidence>
<protein>
    <recommendedName>
        <fullName evidence="5">SAF domain-containing protein</fullName>
    </recommendedName>
</protein>
<keyword evidence="4" id="KW-1185">Reference proteome</keyword>
<evidence type="ECO:0000313" key="3">
    <source>
        <dbReference type="EMBL" id="KSV59167.1"/>
    </source>
</evidence>
<sequence length="333" mass="36508">MNKFKQKGAVKHMTAEQLKIVIAVMSVLLVIVVVGFFWYVRKAASSAQVDVGILNSQIRAATRLIYKTNIDVKQGDCLTKEMVEGVSDLVNVDPSLLLSEADFGKIAAVDIPKGSIVMANMVSMDIAANYRERECSFIWLSSNLLNNDFVDIRILFPNGEDFVVIPKKSIKSPDIANNNVFLWLTEDEIERLDSAVVDANLHSAKLYTTRYVRPAIQSASTVTYQPNSSVMALMSSNPDVVDQAKRSLSAEARRGLETRIAQFKQANPDFVLEDTLEVLEQRRLEAGAYTDDTSANAGASADNPNMEANQLDTVGDADATGEDTGEDGVVYVD</sequence>
<evidence type="ECO:0000256" key="1">
    <source>
        <dbReference type="SAM" id="MobiDB-lite"/>
    </source>
</evidence>
<reference evidence="3 4" key="1">
    <citation type="submission" date="2015-11" db="EMBL/GenBank/DDBJ databases">
        <title>Butyribacter intestini gen. nov., sp. nov., a butyric acid-producing bacterium of the family Lachnospiraceae isolated from the human faeces.</title>
        <authorList>
            <person name="Zou Y."/>
            <person name="Xue W."/>
            <person name="Luo G."/>
            <person name="Lv M."/>
        </authorList>
    </citation>
    <scope>NUCLEOTIDE SEQUENCE [LARGE SCALE GENOMIC DNA]</scope>
    <source>
        <strain evidence="3 4">ACET-33324</strain>
    </source>
</reference>
<organism evidence="3 4">
    <name type="scientific">Acetivibrio ethanolgignens</name>
    <dbReference type="NCBI Taxonomy" id="290052"/>
    <lineage>
        <taxon>Bacteria</taxon>
        <taxon>Bacillati</taxon>
        <taxon>Bacillota</taxon>
        <taxon>Clostridia</taxon>
        <taxon>Eubacteriales</taxon>
        <taxon>Oscillospiraceae</taxon>
        <taxon>Acetivibrio</taxon>
    </lineage>
</organism>